<comment type="caution">
    <text evidence="1">The sequence shown here is derived from an EMBL/GenBank/DDBJ whole genome shotgun (WGS) entry which is preliminary data.</text>
</comment>
<dbReference type="AlphaFoldDB" id="A0A8I0T6F8"/>
<name>A0A8I0T6F8_9GAMM</name>
<evidence type="ECO:0000313" key="1">
    <source>
        <dbReference type="EMBL" id="MBE0349095.1"/>
    </source>
</evidence>
<proteinExistence type="predicted"/>
<dbReference type="Proteomes" id="UP000660708">
    <property type="component" value="Unassembled WGS sequence"/>
</dbReference>
<gene>
    <name evidence="1" type="ORF">PPEP_b1013</name>
</gene>
<organism evidence="1 2">
    <name type="scientific">Pseudoalteromonas peptidolytica F12-50-A1</name>
    <dbReference type="NCBI Taxonomy" id="1315280"/>
    <lineage>
        <taxon>Bacteria</taxon>
        <taxon>Pseudomonadati</taxon>
        <taxon>Pseudomonadota</taxon>
        <taxon>Gammaproteobacteria</taxon>
        <taxon>Alteromonadales</taxon>
        <taxon>Pseudoalteromonadaceae</taxon>
        <taxon>Pseudoalteromonas</taxon>
    </lineage>
</organism>
<sequence>MVSAETSKIYAVACNAILTKLSLIFGIKYSFSQALGRNKNVDVN</sequence>
<dbReference type="EMBL" id="AQHF01000034">
    <property type="protein sequence ID" value="MBE0349095.1"/>
    <property type="molecule type" value="Genomic_DNA"/>
</dbReference>
<keyword evidence="2" id="KW-1185">Reference proteome</keyword>
<accession>A0A8I0T6F8</accession>
<evidence type="ECO:0000313" key="2">
    <source>
        <dbReference type="Proteomes" id="UP000660708"/>
    </source>
</evidence>
<protein>
    <submittedName>
        <fullName evidence="1">Uncharacterized protein</fullName>
    </submittedName>
</protein>
<reference evidence="1 2" key="1">
    <citation type="submission" date="2015-06" db="EMBL/GenBank/DDBJ databases">
        <title>Genome sequence of Pseudoalteromonas peptidolytica.</title>
        <authorList>
            <person name="Xie B.-B."/>
            <person name="Rong J.-C."/>
            <person name="Qin Q.-L."/>
            <person name="Zhang Y.-Z."/>
        </authorList>
    </citation>
    <scope>NUCLEOTIDE SEQUENCE [LARGE SCALE GENOMIC DNA]</scope>
    <source>
        <strain evidence="1 2">F12-50-A1</strain>
    </source>
</reference>